<organism evidence="3 4">
    <name type="scientific">Rhodoferax potami</name>
    <dbReference type="NCBI Taxonomy" id="3068338"/>
    <lineage>
        <taxon>Bacteria</taxon>
        <taxon>Pseudomonadati</taxon>
        <taxon>Pseudomonadota</taxon>
        <taxon>Betaproteobacteria</taxon>
        <taxon>Burkholderiales</taxon>
        <taxon>Comamonadaceae</taxon>
        <taxon>Rhodoferax</taxon>
    </lineage>
</organism>
<dbReference type="PRINTS" id="PR00419">
    <property type="entry name" value="ADXRDTASE"/>
</dbReference>
<gene>
    <name evidence="3" type="ORF">RAE19_15840</name>
</gene>
<sequence>MKIAVVGAGVVGLAAAQELCNRGHEVTVFDKNGAAGEGSTFANGGICSPAYALPFSGVGVSGNHLSRFSQLTRKLTRLRKGSLPDLRWLWQSSSHGAEETVTSRIRFAQQLIQSSIEINDATIKDSMLELEQSDGQLILLRNDEELNTFHRVLNSMKALEMPFQVLEASELEVAEPSLQNHGHIRKAIRLPTDRVMNCRQFVLAIKQQFTQAGGKLAFQSEVTEVVAGAQPMLRLASCEQHVFDHVVLCTSTARNKITLKTPALSAVAELSAYALSVGIREPLNAPKSAVQDHKTGITISRLGKRLRVCGGAELNRGSAGDHDKRVIARLFNALDQYFPGAANYAGGSQVWRGSCGYTPDGLPLVGNAGAPGLWINLGHGANGWGMASGSARLLCEQIEGRPASLSGDFLHPLRFNR</sequence>
<dbReference type="Proteomes" id="UP001321700">
    <property type="component" value="Unassembled WGS sequence"/>
</dbReference>
<protein>
    <submittedName>
        <fullName evidence="3">FAD-dependent oxidoreductase</fullName>
    </submittedName>
</protein>
<feature type="domain" description="FAD dependent oxidoreductase" evidence="2">
    <location>
        <begin position="2"/>
        <end position="396"/>
    </location>
</feature>
<keyword evidence="1" id="KW-0560">Oxidoreductase</keyword>
<proteinExistence type="predicted"/>
<evidence type="ECO:0000313" key="3">
    <source>
        <dbReference type="EMBL" id="MDT7520158.1"/>
    </source>
</evidence>
<dbReference type="Gene3D" id="3.50.50.60">
    <property type="entry name" value="FAD/NAD(P)-binding domain"/>
    <property type="match status" value="2"/>
</dbReference>
<dbReference type="InterPro" id="IPR036188">
    <property type="entry name" value="FAD/NAD-bd_sf"/>
</dbReference>
<dbReference type="RefSeq" id="WP_313875786.1">
    <property type="nucleotide sequence ID" value="NZ_JAVBIK010000001.1"/>
</dbReference>
<evidence type="ECO:0000256" key="1">
    <source>
        <dbReference type="ARBA" id="ARBA00023002"/>
    </source>
</evidence>
<evidence type="ECO:0000313" key="4">
    <source>
        <dbReference type="Proteomes" id="UP001321700"/>
    </source>
</evidence>
<dbReference type="PANTHER" id="PTHR13847">
    <property type="entry name" value="SARCOSINE DEHYDROGENASE-RELATED"/>
    <property type="match status" value="1"/>
</dbReference>
<accession>A0ABU3KRP0</accession>
<reference evidence="3 4" key="1">
    <citation type="submission" date="2023-08" db="EMBL/GenBank/DDBJ databases">
        <title>Rhodoferax potami sp. nov. and Rhodoferax mekongensis sp. nov., isolated from the Mekong River in Thailand.</title>
        <authorList>
            <person name="Kitikhun S."/>
            <person name="Charoenyingcharoen P."/>
            <person name="Siriarchawattana P."/>
            <person name="Likhitrattanapisal S."/>
            <person name="Nilsakha T."/>
            <person name="Chanpet A."/>
            <person name="Rattanawaree P."/>
            <person name="Ingsriswang S."/>
        </authorList>
    </citation>
    <scope>NUCLEOTIDE SEQUENCE [LARGE SCALE GENOMIC DNA]</scope>
    <source>
        <strain evidence="3 4">TBRC 17660</strain>
    </source>
</reference>
<dbReference type="InterPro" id="IPR006076">
    <property type="entry name" value="FAD-dep_OxRdtase"/>
</dbReference>
<dbReference type="EMBL" id="JAVBIK010000001">
    <property type="protein sequence ID" value="MDT7520158.1"/>
    <property type="molecule type" value="Genomic_DNA"/>
</dbReference>
<dbReference type="Pfam" id="PF01266">
    <property type="entry name" value="DAO"/>
    <property type="match status" value="1"/>
</dbReference>
<name>A0ABU3KRP0_9BURK</name>
<evidence type="ECO:0000259" key="2">
    <source>
        <dbReference type="Pfam" id="PF01266"/>
    </source>
</evidence>
<keyword evidence="4" id="KW-1185">Reference proteome</keyword>
<dbReference type="PANTHER" id="PTHR13847:SF289">
    <property type="entry name" value="GLYCINE OXIDASE"/>
    <property type="match status" value="1"/>
</dbReference>
<dbReference type="Gene3D" id="3.30.9.10">
    <property type="entry name" value="D-Amino Acid Oxidase, subunit A, domain 2"/>
    <property type="match status" value="1"/>
</dbReference>
<comment type="caution">
    <text evidence="3">The sequence shown here is derived from an EMBL/GenBank/DDBJ whole genome shotgun (WGS) entry which is preliminary data.</text>
</comment>
<dbReference type="SUPFAM" id="SSF51905">
    <property type="entry name" value="FAD/NAD(P)-binding domain"/>
    <property type="match status" value="1"/>
</dbReference>